<proteinExistence type="predicted"/>
<evidence type="ECO:0000256" key="1">
    <source>
        <dbReference type="SAM" id="SignalP"/>
    </source>
</evidence>
<name>A0A2M9A502_9BACT</name>
<reference evidence="2 3" key="1">
    <citation type="submission" date="2017-11" db="EMBL/GenBank/DDBJ databases">
        <title>Animal gut microbial communities from fecal samples from Wisconsin, USA.</title>
        <authorList>
            <person name="Neumann A."/>
        </authorList>
    </citation>
    <scope>NUCLEOTIDE SEQUENCE [LARGE SCALE GENOMIC DNA]</scope>
    <source>
        <strain evidence="2 3">UWS3</strain>
    </source>
</reference>
<keyword evidence="3" id="KW-1185">Reference proteome</keyword>
<organism evidence="2 3">
    <name type="scientific">Hallerella succinigenes</name>
    <dbReference type="NCBI Taxonomy" id="1896222"/>
    <lineage>
        <taxon>Bacteria</taxon>
        <taxon>Pseudomonadati</taxon>
        <taxon>Fibrobacterota</taxon>
        <taxon>Fibrobacteria</taxon>
        <taxon>Fibrobacterales</taxon>
        <taxon>Fibrobacteraceae</taxon>
        <taxon>Hallerella</taxon>
    </lineage>
</organism>
<sequence>MHQNFVYLFLCVIVSVAFADNPICDNTEEYQIYNTRCFSFGDEFVFVSKNWPEYDNGEEKPEEGTTCFEKFRISENKDAKEFSKNGIHYATYALDQYCCKHQVFRTKETRWGDEDNGYTDFSYYGTFGIFYSECEYQESELAKVLFAETKLQKPLDKVDFLNFTADAIRIFGSRKDAMMKIGVLASIGNNGETPFKIYRQNGSIKYIGGVNLGFCMSKNGKKALDFAKGPDDCQ</sequence>
<dbReference type="EMBL" id="PGEX01000001">
    <property type="protein sequence ID" value="PJJ40784.1"/>
    <property type="molecule type" value="Genomic_DNA"/>
</dbReference>
<keyword evidence="1" id="KW-0732">Signal</keyword>
<dbReference type="OrthoDB" id="9921445at2"/>
<evidence type="ECO:0000313" key="3">
    <source>
        <dbReference type="Proteomes" id="UP000231134"/>
    </source>
</evidence>
<protein>
    <submittedName>
        <fullName evidence="2">Uncharacterized protein</fullName>
    </submittedName>
</protein>
<accession>A0A2M9A502</accession>
<gene>
    <name evidence="2" type="ORF">BGX16_0728</name>
</gene>
<feature type="signal peptide" evidence="1">
    <location>
        <begin position="1"/>
        <end position="19"/>
    </location>
</feature>
<comment type="caution">
    <text evidence="2">The sequence shown here is derived from an EMBL/GenBank/DDBJ whole genome shotgun (WGS) entry which is preliminary data.</text>
</comment>
<feature type="chain" id="PRO_5014896232" evidence="1">
    <location>
        <begin position="20"/>
        <end position="234"/>
    </location>
</feature>
<dbReference type="RefSeq" id="WP_100424835.1">
    <property type="nucleotide sequence ID" value="NZ_PGEX01000001.1"/>
</dbReference>
<dbReference type="Proteomes" id="UP000231134">
    <property type="component" value="Unassembled WGS sequence"/>
</dbReference>
<dbReference type="AlphaFoldDB" id="A0A2M9A502"/>
<evidence type="ECO:0000313" key="2">
    <source>
        <dbReference type="EMBL" id="PJJ40784.1"/>
    </source>
</evidence>